<name>A0A7H2BLS8_9MICC</name>
<evidence type="ECO:0000313" key="1">
    <source>
        <dbReference type="EMBL" id="QNV40624.1"/>
    </source>
</evidence>
<reference evidence="1" key="1">
    <citation type="submission" date="2020-09" db="EMBL/GenBank/DDBJ databases">
        <title>Investigation of environmental microbe.</title>
        <authorList>
            <person name="Ou Y."/>
            <person name="Kang Q."/>
        </authorList>
    </citation>
    <scope>NUCLEOTIDE SEQUENCE [LARGE SCALE GENOMIC DNA]</scope>
    <source>
        <strain evidence="1">KJZ-9</strain>
    </source>
</reference>
<dbReference type="EMBL" id="CP061538">
    <property type="protein sequence ID" value="QNV40624.1"/>
    <property type="molecule type" value="Genomic_DNA"/>
</dbReference>
<keyword evidence="2" id="KW-1185">Reference proteome</keyword>
<evidence type="ECO:0000313" key="2">
    <source>
        <dbReference type="Proteomes" id="UP000516421"/>
    </source>
</evidence>
<proteinExistence type="predicted"/>
<sequence>MDLTKFLNDYPARQVKDYIEFDVKGMSVEEAREVFGLPKGEFEVMLEQHKAAAESLVADGEDCEESPVVDDLPRKFYAVRVLSYGEVPYEALRRFAGLYPDRFVQGDFWLPSSRRVYQSLSGAQGRAGLLAFNGVECEVVETTADWRAYETRKEYVARLERENAEMRKELGR</sequence>
<dbReference type="KEGG" id="rama:IDM48_04270"/>
<dbReference type="Proteomes" id="UP000516421">
    <property type="component" value="Chromosome"/>
</dbReference>
<dbReference type="RefSeq" id="WP_190618189.1">
    <property type="nucleotide sequence ID" value="NZ_CP061538.1"/>
</dbReference>
<dbReference type="AlphaFoldDB" id="A0A7H2BLS8"/>
<organism evidence="1 2">
    <name type="scientific">Rothia amarae</name>
    <dbReference type="NCBI Taxonomy" id="169480"/>
    <lineage>
        <taxon>Bacteria</taxon>
        <taxon>Bacillati</taxon>
        <taxon>Actinomycetota</taxon>
        <taxon>Actinomycetes</taxon>
        <taxon>Micrococcales</taxon>
        <taxon>Micrococcaceae</taxon>
        <taxon>Rothia</taxon>
    </lineage>
</organism>
<protein>
    <submittedName>
        <fullName evidence="1">Uncharacterized protein</fullName>
    </submittedName>
</protein>
<gene>
    <name evidence="1" type="ORF">IDM48_04270</name>
</gene>
<accession>A0A7H2BLS8</accession>